<dbReference type="OrthoDB" id="7726846at2"/>
<name>A0A2W7NE79_9RHOB</name>
<accession>A0A2W7NE79</accession>
<proteinExistence type="predicted"/>
<comment type="caution">
    <text evidence="1">The sequence shown here is derived from an EMBL/GenBank/DDBJ whole genome shotgun (WGS) entry which is preliminary data.</text>
</comment>
<gene>
    <name evidence="1" type="ORF">LX81_00859</name>
</gene>
<dbReference type="RefSeq" id="WP_111536055.1">
    <property type="nucleotide sequence ID" value="NZ_QKZL01000003.1"/>
</dbReference>
<organism evidence="1 2">
    <name type="scientific">Palleronia aestuarii</name>
    <dbReference type="NCBI Taxonomy" id="568105"/>
    <lineage>
        <taxon>Bacteria</taxon>
        <taxon>Pseudomonadati</taxon>
        <taxon>Pseudomonadota</taxon>
        <taxon>Alphaproteobacteria</taxon>
        <taxon>Rhodobacterales</taxon>
        <taxon>Roseobacteraceae</taxon>
        <taxon>Palleronia</taxon>
    </lineage>
</organism>
<dbReference type="EMBL" id="QKZL01000003">
    <property type="protein sequence ID" value="PZX18230.1"/>
    <property type="molecule type" value="Genomic_DNA"/>
</dbReference>
<evidence type="ECO:0000313" key="2">
    <source>
        <dbReference type="Proteomes" id="UP000248916"/>
    </source>
</evidence>
<dbReference type="AlphaFoldDB" id="A0A2W7NE79"/>
<dbReference type="Proteomes" id="UP000248916">
    <property type="component" value="Unassembled WGS sequence"/>
</dbReference>
<reference evidence="1 2" key="1">
    <citation type="submission" date="2018-06" db="EMBL/GenBank/DDBJ databases">
        <title>Genomic Encyclopedia of Archaeal and Bacterial Type Strains, Phase II (KMG-II): from individual species to whole genera.</title>
        <authorList>
            <person name="Goeker M."/>
        </authorList>
    </citation>
    <scope>NUCLEOTIDE SEQUENCE [LARGE SCALE GENOMIC DNA]</scope>
    <source>
        <strain evidence="1 2">DSM 22009</strain>
    </source>
</reference>
<sequence length="82" mass="9202">MQVLIRFDVSDPDAFGSVWQETGERRGQAGLTQLQMWREEGASATWVLFDAGGRESVEEWLSSETALRDQIGGSKAHYLRTV</sequence>
<evidence type="ECO:0000313" key="1">
    <source>
        <dbReference type="EMBL" id="PZX18230.1"/>
    </source>
</evidence>
<protein>
    <submittedName>
        <fullName evidence="1">Uncharacterized protein</fullName>
    </submittedName>
</protein>
<keyword evidence="2" id="KW-1185">Reference proteome</keyword>